<evidence type="ECO:0000313" key="1">
    <source>
        <dbReference type="EMBL" id="MBB4861594.1"/>
    </source>
</evidence>
<name>A0A7W7KFX9_PSENT</name>
<accession>A0A7W7KFX9</accession>
<reference evidence="1 2" key="1">
    <citation type="submission" date="2020-08" db="EMBL/GenBank/DDBJ databases">
        <title>Functional genomics of gut bacteria from endangered species of beetles.</title>
        <authorList>
            <person name="Carlos-Shanley C."/>
        </authorList>
    </citation>
    <scope>NUCLEOTIDE SEQUENCE [LARGE SCALE GENOMIC DNA]</scope>
    <source>
        <strain evidence="1 2">S00179</strain>
    </source>
</reference>
<organism evidence="1 2">
    <name type="scientific">Pseudomonas nitroreducens</name>
    <dbReference type="NCBI Taxonomy" id="46680"/>
    <lineage>
        <taxon>Bacteria</taxon>
        <taxon>Pseudomonadati</taxon>
        <taxon>Pseudomonadota</taxon>
        <taxon>Gammaproteobacteria</taxon>
        <taxon>Pseudomonadales</taxon>
        <taxon>Pseudomonadaceae</taxon>
        <taxon>Pseudomonas</taxon>
    </lineage>
</organism>
<dbReference type="Proteomes" id="UP000566995">
    <property type="component" value="Unassembled WGS sequence"/>
</dbReference>
<evidence type="ECO:0000313" key="2">
    <source>
        <dbReference type="Proteomes" id="UP000566995"/>
    </source>
</evidence>
<sequence>MFQKDGICTLCRHPHDGGVHDCMKNLEAALATVKTADEMLVEHGRALHALGVVMEELRRLRLASGVETHEDVDPVYGYPSAQLLKGLEGKVCAHTLGNQLLGLCHPYDCNQNVNDAESYSLGWDQGRRRGILEAIEEVHALIYQSKAQPV</sequence>
<gene>
    <name evidence="1" type="ORF">HNP46_000405</name>
</gene>
<protein>
    <submittedName>
        <fullName evidence="1">Uncharacterized protein</fullName>
    </submittedName>
</protein>
<proteinExistence type="predicted"/>
<dbReference type="AlphaFoldDB" id="A0A7W7KFX9"/>
<comment type="caution">
    <text evidence="1">The sequence shown here is derived from an EMBL/GenBank/DDBJ whole genome shotgun (WGS) entry which is preliminary data.</text>
</comment>
<dbReference type="EMBL" id="JACHLI010000001">
    <property type="protein sequence ID" value="MBB4861594.1"/>
    <property type="molecule type" value="Genomic_DNA"/>
</dbReference>
<dbReference type="RefSeq" id="WP_184585851.1">
    <property type="nucleotide sequence ID" value="NZ_JACHLI010000001.1"/>
</dbReference>